<keyword evidence="4" id="KW-1185">Reference proteome</keyword>
<dbReference type="PANTHER" id="PTHR46211">
    <property type="entry name" value="GLYCEROPHOSPHORYL DIESTER PHOSPHODIESTERASE"/>
    <property type="match status" value="1"/>
</dbReference>
<organism evidence="3 4">
    <name type="scientific">Hymenobacter qilianensis</name>
    <dbReference type="NCBI Taxonomy" id="1385715"/>
    <lineage>
        <taxon>Bacteria</taxon>
        <taxon>Pseudomonadati</taxon>
        <taxon>Bacteroidota</taxon>
        <taxon>Cytophagia</taxon>
        <taxon>Cytophagales</taxon>
        <taxon>Hymenobacteraceae</taxon>
        <taxon>Hymenobacter</taxon>
    </lineage>
</organism>
<dbReference type="KEGG" id="hqi:H9L05_14855"/>
<evidence type="ECO:0000313" key="4">
    <source>
        <dbReference type="Proteomes" id="UP000516093"/>
    </source>
</evidence>
<dbReference type="SUPFAM" id="SSF51695">
    <property type="entry name" value="PLC-like phosphodiesterases"/>
    <property type="match status" value="1"/>
</dbReference>
<dbReference type="PANTHER" id="PTHR46211:SF14">
    <property type="entry name" value="GLYCEROPHOSPHODIESTER PHOSPHODIESTERASE"/>
    <property type="match status" value="1"/>
</dbReference>
<dbReference type="EMBL" id="CP060784">
    <property type="protein sequence ID" value="QNP51327.1"/>
    <property type="molecule type" value="Genomic_DNA"/>
</dbReference>
<keyword evidence="1" id="KW-0732">Signal</keyword>
<accession>A0A7H0GSR1</accession>
<reference evidence="3 4" key="1">
    <citation type="submission" date="2020-08" db="EMBL/GenBank/DDBJ databases">
        <title>Genome sequence of Hymenobacter qilianensis JCM 19763T.</title>
        <authorList>
            <person name="Hyun D.-W."/>
            <person name="Bae J.-W."/>
        </authorList>
    </citation>
    <scope>NUCLEOTIDE SEQUENCE [LARGE SCALE GENOMIC DNA]</scope>
    <source>
        <strain evidence="3 4">JCM 19763</strain>
    </source>
</reference>
<dbReference type="InterPro" id="IPR017946">
    <property type="entry name" value="PLC-like_Pdiesterase_TIM-brl"/>
</dbReference>
<dbReference type="CDD" id="cd08567">
    <property type="entry name" value="GDPD_SpGDE_like"/>
    <property type="match status" value="1"/>
</dbReference>
<dbReference type="AlphaFoldDB" id="A0A7H0GSR1"/>
<evidence type="ECO:0000256" key="1">
    <source>
        <dbReference type="SAM" id="SignalP"/>
    </source>
</evidence>
<evidence type="ECO:0000259" key="2">
    <source>
        <dbReference type="PROSITE" id="PS51704"/>
    </source>
</evidence>
<sequence length="293" mass="32613">MLRTILSLLIAAFTTLGASAQRPPIDWQGHRGCRGLMPENTIPAMRKALDLGVTTLEMDVVISQDRQVLLSHDPYLNADFVRTPQGQPLSKAQEKSLRLYAMPYADIRRYDVGSQGNAKFPRQQKLRTYKPLLAEVIDSAEAYAKRKGRPAPRYNIETKMAPTGDGTLHPAPAEFVQLLLAVINAKGIQDRVTIQSFDPRALEELHRLRPALPTALLVDNTSGLAANLQRLSFRPTLYSPHYRLVTSNLVKACQQQGIKIVPWTVNTAAEIERLLQLGVDGIITDYPDLRTGQ</sequence>
<dbReference type="Gene3D" id="3.20.20.190">
    <property type="entry name" value="Phosphatidylinositol (PI) phosphodiesterase"/>
    <property type="match status" value="1"/>
</dbReference>
<gene>
    <name evidence="3" type="ORF">H9L05_14855</name>
</gene>
<dbReference type="InterPro" id="IPR030395">
    <property type="entry name" value="GP_PDE_dom"/>
</dbReference>
<dbReference type="Proteomes" id="UP000516093">
    <property type="component" value="Chromosome"/>
</dbReference>
<dbReference type="PROSITE" id="PS51704">
    <property type="entry name" value="GP_PDE"/>
    <property type="match status" value="1"/>
</dbReference>
<name>A0A7H0GSR1_9BACT</name>
<feature type="chain" id="PRO_5028909881" evidence="1">
    <location>
        <begin position="21"/>
        <end position="293"/>
    </location>
</feature>
<proteinExistence type="predicted"/>
<feature type="signal peptide" evidence="1">
    <location>
        <begin position="1"/>
        <end position="20"/>
    </location>
</feature>
<dbReference type="GO" id="GO:0006629">
    <property type="term" value="P:lipid metabolic process"/>
    <property type="evidence" value="ECO:0007669"/>
    <property type="project" value="InterPro"/>
</dbReference>
<protein>
    <submittedName>
        <fullName evidence="3">Glycerophosphodiester phosphodiesterase</fullName>
    </submittedName>
</protein>
<evidence type="ECO:0000313" key="3">
    <source>
        <dbReference type="EMBL" id="QNP51327.1"/>
    </source>
</evidence>
<dbReference type="Pfam" id="PF03009">
    <property type="entry name" value="GDPD"/>
    <property type="match status" value="1"/>
</dbReference>
<feature type="domain" description="GP-PDE" evidence="2">
    <location>
        <begin position="25"/>
        <end position="293"/>
    </location>
</feature>
<dbReference type="GO" id="GO:0008081">
    <property type="term" value="F:phosphoric diester hydrolase activity"/>
    <property type="evidence" value="ECO:0007669"/>
    <property type="project" value="InterPro"/>
</dbReference>
<dbReference type="RefSeq" id="WP_187731616.1">
    <property type="nucleotide sequence ID" value="NZ_BMFN01000003.1"/>
</dbReference>